<dbReference type="Proteomes" id="UP000708208">
    <property type="component" value="Unassembled WGS sequence"/>
</dbReference>
<protein>
    <submittedName>
        <fullName evidence="2">Uncharacterized protein</fullName>
    </submittedName>
</protein>
<accession>A0A8J2LLH7</accession>
<name>A0A8J2LLH7_9HEXA</name>
<dbReference type="AlphaFoldDB" id="A0A8J2LLH7"/>
<keyword evidence="3" id="KW-1185">Reference proteome</keyword>
<feature type="chain" id="PRO_5035161964" evidence="1">
    <location>
        <begin position="21"/>
        <end position="107"/>
    </location>
</feature>
<dbReference type="EMBL" id="CAJVCH010564452">
    <property type="protein sequence ID" value="CAG7832327.1"/>
    <property type="molecule type" value="Genomic_DNA"/>
</dbReference>
<feature type="signal peptide" evidence="1">
    <location>
        <begin position="1"/>
        <end position="20"/>
    </location>
</feature>
<keyword evidence="1" id="KW-0732">Signal</keyword>
<reference evidence="2" key="1">
    <citation type="submission" date="2021-06" db="EMBL/GenBank/DDBJ databases">
        <authorList>
            <person name="Hodson N. C."/>
            <person name="Mongue J. A."/>
            <person name="Jaron S. K."/>
        </authorList>
    </citation>
    <scope>NUCLEOTIDE SEQUENCE</scope>
</reference>
<comment type="caution">
    <text evidence="2">The sequence shown here is derived from an EMBL/GenBank/DDBJ whole genome shotgun (WGS) entry which is preliminary data.</text>
</comment>
<organism evidence="2 3">
    <name type="scientific">Allacma fusca</name>
    <dbReference type="NCBI Taxonomy" id="39272"/>
    <lineage>
        <taxon>Eukaryota</taxon>
        <taxon>Metazoa</taxon>
        <taxon>Ecdysozoa</taxon>
        <taxon>Arthropoda</taxon>
        <taxon>Hexapoda</taxon>
        <taxon>Collembola</taxon>
        <taxon>Symphypleona</taxon>
        <taxon>Sminthuridae</taxon>
        <taxon>Allacma</taxon>
    </lineage>
</organism>
<evidence type="ECO:0000256" key="1">
    <source>
        <dbReference type="SAM" id="SignalP"/>
    </source>
</evidence>
<sequence length="107" mass="12233">MNLLLVTILLVTVAFQQSQSRQLHFQVHHQNKLHSFYDTFTMESHEVQHHLAKNMKSPLEVIPEDRSVLQVGDEISTKCPHGTIEIDAPSCKTKFSFITSGNNFKNN</sequence>
<evidence type="ECO:0000313" key="2">
    <source>
        <dbReference type="EMBL" id="CAG7832327.1"/>
    </source>
</evidence>
<evidence type="ECO:0000313" key="3">
    <source>
        <dbReference type="Proteomes" id="UP000708208"/>
    </source>
</evidence>
<proteinExistence type="predicted"/>
<gene>
    <name evidence="2" type="ORF">AFUS01_LOCUS42014</name>
</gene>